<gene>
    <name evidence="1" type="ORF">SAMN04488518_10542</name>
</gene>
<evidence type="ECO:0000313" key="2">
    <source>
        <dbReference type="Proteomes" id="UP000199598"/>
    </source>
</evidence>
<protein>
    <submittedName>
        <fullName evidence="1">Uncharacterized protein</fullName>
    </submittedName>
</protein>
<comment type="caution">
    <text evidence="1">The sequence shown here is derived from an EMBL/GenBank/DDBJ whole genome shotgun (WGS) entry which is preliminary data.</text>
</comment>
<dbReference type="Proteomes" id="UP000199598">
    <property type="component" value="Unassembled WGS sequence"/>
</dbReference>
<name>A0A1I3ZE02_9HYPH</name>
<dbReference type="RefSeq" id="WP_093519243.1">
    <property type="nucleotide sequence ID" value="NZ_FOSK01000005.1"/>
</dbReference>
<accession>A0A1I3ZE02</accession>
<sequence>MDVGANDVYLERQPERLVLEGYRRWSSGFETGSITPWEMAWDLYSEVLGHQNAGVALASLSQYVRTLKRCAACPLRSYPYDSQHLCIEECLTMGLIAGLQHDVDTVDLCLQHITCPQRCEEVEQAASNFAETLKSLGQVMLPVPSHVLTDILKKNSGGSVH</sequence>
<reference evidence="1 2" key="1">
    <citation type="submission" date="2016-10" db="EMBL/GenBank/DDBJ databases">
        <authorList>
            <person name="Varghese N."/>
            <person name="Submissions S."/>
        </authorList>
    </citation>
    <scope>NUCLEOTIDE SEQUENCE [LARGE SCALE GENOMIC DNA]</scope>
    <source>
        <strain evidence="1 2">DSM 16392</strain>
    </source>
</reference>
<dbReference type="EMBL" id="FOSK01000005">
    <property type="protein sequence ID" value="SFK42225.1"/>
    <property type="molecule type" value="Genomic_DNA"/>
</dbReference>
<organism evidence="1 2">
    <name type="scientific">Pseudovibrio ascidiaceicola</name>
    <dbReference type="NCBI Taxonomy" id="285279"/>
    <lineage>
        <taxon>Bacteria</taxon>
        <taxon>Pseudomonadati</taxon>
        <taxon>Pseudomonadota</taxon>
        <taxon>Alphaproteobacteria</taxon>
        <taxon>Hyphomicrobiales</taxon>
        <taxon>Stappiaceae</taxon>
        <taxon>Pseudovibrio</taxon>
    </lineage>
</organism>
<proteinExistence type="predicted"/>
<evidence type="ECO:0000313" key="1">
    <source>
        <dbReference type="EMBL" id="SFK42225.1"/>
    </source>
</evidence>
<keyword evidence="2" id="KW-1185">Reference proteome</keyword>